<dbReference type="EMBL" id="AP025314">
    <property type="protein sequence ID" value="BDD09687.1"/>
    <property type="molecule type" value="Genomic_DNA"/>
</dbReference>
<evidence type="ECO:0000259" key="1">
    <source>
        <dbReference type="Pfam" id="PF16820"/>
    </source>
</evidence>
<sequence length="368" mass="39578">MNLRRTLTVLLGAAFLGACSSDSDDPVVPKLDIVWDIPSQGFNTKVNETLLLSPSVKNEGDAPVYQWIEKGVTVATTSTHIFQSSAPGEFTVKFKVQNGAQADSVKFNVTVTPGDNPAPDNAYLSEVFEYAPAPGQFVNTSLGEKDSGKDIIGKEGSLITLGGFGGYIIAGFDHDVSNGSEEDIIIYGNAFEGSSEPGIVFVMQDENGNGKPDDTWYEIKGEAHDDEGVHRDYEITYKRPASATADVPWTDNKGNSGAIKRNGYHEQEYFPKWIEDDSYTLRGTLLPARTKHDDTAGHIINPSYGKGYADNTSGGDRIDISNAIDAEGKAVTLSSIRFIKVQCAVNKDAGNLGEVSTEISGAADLSKF</sequence>
<feature type="domain" description="Bacteroidetes PKD-like" evidence="1">
    <location>
        <begin position="33"/>
        <end position="98"/>
    </location>
</feature>
<dbReference type="PROSITE" id="PS51257">
    <property type="entry name" value="PROKAR_LIPOPROTEIN"/>
    <property type="match status" value="1"/>
</dbReference>
<protein>
    <recommendedName>
        <fullName evidence="1">Bacteroidetes PKD-like domain-containing protein</fullName>
    </recommendedName>
</protein>
<evidence type="ECO:0000313" key="2">
    <source>
        <dbReference type="EMBL" id="BDD09687.1"/>
    </source>
</evidence>
<organism evidence="2 3">
    <name type="scientific">Fulvitalea axinellae</name>
    <dbReference type="NCBI Taxonomy" id="1182444"/>
    <lineage>
        <taxon>Bacteria</taxon>
        <taxon>Pseudomonadati</taxon>
        <taxon>Bacteroidota</taxon>
        <taxon>Cytophagia</taxon>
        <taxon>Cytophagales</taxon>
        <taxon>Persicobacteraceae</taxon>
        <taxon>Fulvitalea</taxon>
    </lineage>
</organism>
<proteinExistence type="predicted"/>
<dbReference type="RefSeq" id="WP_338391284.1">
    <property type="nucleotide sequence ID" value="NZ_AP025314.1"/>
</dbReference>
<dbReference type="KEGG" id="fax:FUAX_21190"/>
<dbReference type="AlphaFoldDB" id="A0AAU9CP17"/>
<dbReference type="Proteomes" id="UP001348817">
    <property type="component" value="Chromosome"/>
</dbReference>
<reference evidence="2 3" key="1">
    <citation type="submission" date="2021-12" db="EMBL/GenBank/DDBJ databases">
        <title>Genome sequencing of bacteria with rrn-lacking chromosome and rrn-plasmid.</title>
        <authorList>
            <person name="Anda M."/>
            <person name="Iwasaki W."/>
        </authorList>
    </citation>
    <scope>NUCLEOTIDE SEQUENCE [LARGE SCALE GENOMIC DNA]</scope>
    <source>
        <strain evidence="2 3">DSM 100852</strain>
    </source>
</reference>
<dbReference type="SUPFAM" id="SSF49299">
    <property type="entry name" value="PKD domain"/>
    <property type="match status" value="1"/>
</dbReference>
<dbReference type="InterPro" id="IPR035986">
    <property type="entry name" value="PKD_dom_sf"/>
</dbReference>
<gene>
    <name evidence="2" type="ORF">FUAX_21190</name>
</gene>
<evidence type="ECO:0000313" key="3">
    <source>
        <dbReference type="Proteomes" id="UP001348817"/>
    </source>
</evidence>
<keyword evidence="3" id="KW-1185">Reference proteome</keyword>
<name>A0AAU9CP17_9BACT</name>
<accession>A0AAU9CP17</accession>
<dbReference type="InterPro" id="IPR041696">
    <property type="entry name" value="PKD_3"/>
</dbReference>
<dbReference type="Pfam" id="PF16820">
    <property type="entry name" value="PKD_3"/>
    <property type="match status" value="1"/>
</dbReference>